<protein>
    <submittedName>
        <fullName evidence="3">Uncharacterized protein</fullName>
    </submittedName>
</protein>
<feature type="transmembrane region" description="Helical" evidence="2">
    <location>
        <begin position="37"/>
        <end position="60"/>
    </location>
</feature>
<evidence type="ECO:0000256" key="2">
    <source>
        <dbReference type="SAM" id="Phobius"/>
    </source>
</evidence>
<dbReference type="OrthoDB" id="2608137at2"/>
<evidence type="ECO:0000256" key="1">
    <source>
        <dbReference type="SAM" id="MobiDB-lite"/>
    </source>
</evidence>
<dbReference type="RefSeq" id="WP_146594727.1">
    <property type="nucleotide sequence ID" value="NZ_SJPT01000004.1"/>
</dbReference>
<feature type="transmembrane region" description="Helical" evidence="2">
    <location>
        <begin position="72"/>
        <end position="97"/>
    </location>
</feature>
<proteinExistence type="predicted"/>
<feature type="region of interest" description="Disordered" evidence="1">
    <location>
        <begin position="1"/>
        <end position="21"/>
    </location>
</feature>
<keyword evidence="2" id="KW-1133">Transmembrane helix</keyword>
<dbReference type="EMBL" id="SJPT01000004">
    <property type="protein sequence ID" value="TWU22907.1"/>
    <property type="molecule type" value="Genomic_DNA"/>
</dbReference>
<accession>A0A5C6CGQ3</accession>
<dbReference type="Proteomes" id="UP000316304">
    <property type="component" value="Unassembled WGS sequence"/>
</dbReference>
<evidence type="ECO:0000313" key="3">
    <source>
        <dbReference type="EMBL" id="TWU22907.1"/>
    </source>
</evidence>
<dbReference type="AlphaFoldDB" id="A0A5C6CGQ3"/>
<evidence type="ECO:0000313" key="4">
    <source>
        <dbReference type="Proteomes" id="UP000316304"/>
    </source>
</evidence>
<name>A0A5C6CGQ3_9BACT</name>
<comment type="caution">
    <text evidence="3">The sequence shown here is derived from an EMBL/GenBank/DDBJ whole genome shotgun (WGS) entry which is preliminary data.</text>
</comment>
<keyword evidence="2" id="KW-0472">Membrane</keyword>
<keyword evidence="4" id="KW-1185">Reference proteome</keyword>
<reference evidence="3 4" key="1">
    <citation type="submission" date="2019-02" db="EMBL/GenBank/DDBJ databases">
        <title>Deep-cultivation of Planctomycetes and their phenomic and genomic characterization uncovers novel biology.</title>
        <authorList>
            <person name="Wiegand S."/>
            <person name="Jogler M."/>
            <person name="Boedeker C."/>
            <person name="Pinto D."/>
            <person name="Vollmers J."/>
            <person name="Rivas-Marin E."/>
            <person name="Kohn T."/>
            <person name="Peeters S.H."/>
            <person name="Heuer A."/>
            <person name="Rast P."/>
            <person name="Oberbeckmann S."/>
            <person name="Bunk B."/>
            <person name="Jeske O."/>
            <person name="Meyerdierks A."/>
            <person name="Storesund J.E."/>
            <person name="Kallscheuer N."/>
            <person name="Luecker S."/>
            <person name="Lage O.M."/>
            <person name="Pohl T."/>
            <person name="Merkel B.J."/>
            <person name="Hornburger P."/>
            <person name="Mueller R.-W."/>
            <person name="Bruemmer F."/>
            <person name="Labrenz M."/>
            <person name="Spormann A.M."/>
            <person name="Op Den Camp H."/>
            <person name="Overmann J."/>
            <person name="Amann R."/>
            <person name="Jetten M.S.M."/>
            <person name="Mascher T."/>
            <person name="Medema M.H."/>
            <person name="Devos D.P."/>
            <person name="Kaster A.-K."/>
            <person name="Ovreas L."/>
            <person name="Rohde M."/>
            <person name="Galperin M.Y."/>
            <person name="Jogler C."/>
        </authorList>
    </citation>
    <scope>NUCLEOTIDE SEQUENCE [LARGE SCALE GENOMIC DNA]</scope>
    <source>
        <strain evidence="3 4">Pla52o</strain>
    </source>
</reference>
<keyword evidence="2" id="KW-0812">Transmembrane</keyword>
<gene>
    <name evidence="3" type="ORF">Pla52o_24390</name>
</gene>
<feature type="compositionally biased region" description="Polar residues" evidence="1">
    <location>
        <begin position="1"/>
        <end position="10"/>
    </location>
</feature>
<feature type="transmembrane region" description="Helical" evidence="2">
    <location>
        <begin position="109"/>
        <end position="134"/>
    </location>
</feature>
<organism evidence="3 4">
    <name type="scientific">Novipirellula galeiformis</name>
    <dbReference type="NCBI Taxonomy" id="2528004"/>
    <lineage>
        <taxon>Bacteria</taxon>
        <taxon>Pseudomonadati</taxon>
        <taxon>Planctomycetota</taxon>
        <taxon>Planctomycetia</taxon>
        <taxon>Pirellulales</taxon>
        <taxon>Pirellulaceae</taxon>
        <taxon>Novipirellula</taxon>
    </lineage>
</organism>
<sequence>MSIDSGNLPTSPYAPPQGRGSQTLDELPALSHSGFGIASFLISILVGIGAFIVILLASFAEASTPEGINEESALALIMGLSIFGMVGLNILGIGLGVAGVCQADRSRIFAILGLVFNGLVILGVIGLMAVGVAIGG</sequence>